<proteinExistence type="predicted"/>
<accession>U3A3T8</accession>
<dbReference type="PANTHER" id="PTHR35802">
    <property type="entry name" value="PROTEASE SYNTHASE AND SPORULATION PROTEIN PAI 2"/>
    <property type="match status" value="1"/>
</dbReference>
<evidence type="ECO:0000313" key="2">
    <source>
        <dbReference type="Proteomes" id="UP000016568"/>
    </source>
</evidence>
<dbReference type="Pfam" id="PF04299">
    <property type="entry name" value="FMN_bind_2"/>
    <property type="match status" value="1"/>
</dbReference>
<dbReference type="PIRSF" id="PIRSF010372">
    <property type="entry name" value="PaiB"/>
    <property type="match status" value="1"/>
</dbReference>
<name>U3A3T8_9SPHN</name>
<dbReference type="PANTHER" id="PTHR35802:SF1">
    <property type="entry name" value="PROTEASE SYNTHASE AND SPORULATION PROTEIN PAI 2"/>
    <property type="match status" value="1"/>
</dbReference>
<sequence>MHPNPAFRQDDRALYEALIEQVGFGMVFADTPDGPRVAHTPLLSTGDGAIQFHLARGNALTRHLAGCNALAVINGPDGYVSPRWYADPAQVPTWNYIALELEGPVRRMDADGLQGLLTALSQQQEERLVHGAIWTMDKMPKEKLRAMLAGIAGFEMEIRAWRPTFKLSQNKSQDERERVAAGLEVEGSPAIARLMRQLGDAQ</sequence>
<dbReference type="InterPro" id="IPR007396">
    <property type="entry name" value="TR_PAI2-type"/>
</dbReference>
<dbReference type="RefSeq" id="WP_021690319.1">
    <property type="nucleotide sequence ID" value="NZ_BASZ01000005.1"/>
</dbReference>
<dbReference type="AlphaFoldDB" id="U3A3T8"/>
<dbReference type="SUPFAM" id="SSF50475">
    <property type="entry name" value="FMN-binding split barrel"/>
    <property type="match status" value="1"/>
</dbReference>
<comment type="caution">
    <text evidence="1">The sequence shown here is derived from an EMBL/GenBank/DDBJ whole genome shotgun (WGS) entry which is preliminary data.</text>
</comment>
<dbReference type="EMBL" id="BASZ01000005">
    <property type="protein sequence ID" value="GAD49413.1"/>
    <property type="molecule type" value="Genomic_DNA"/>
</dbReference>
<evidence type="ECO:0000313" key="1">
    <source>
        <dbReference type="EMBL" id="GAD49413.1"/>
    </source>
</evidence>
<dbReference type="Proteomes" id="UP000016568">
    <property type="component" value="Unassembled WGS sequence"/>
</dbReference>
<organism evidence="1 2">
    <name type="scientific">Caenibius tardaugens NBRC 16725</name>
    <dbReference type="NCBI Taxonomy" id="1219035"/>
    <lineage>
        <taxon>Bacteria</taxon>
        <taxon>Pseudomonadati</taxon>
        <taxon>Pseudomonadota</taxon>
        <taxon>Alphaproteobacteria</taxon>
        <taxon>Sphingomonadales</taxon>
        <taxon>Erythrobacteraceae</taxon>
        <taxon>Caenibius</taxon>
    </lineage>
</organism>
<reference evidence="1 2" key="1">
    <citation type="submission" date="2013-09" db="EMBL/GenBank/DDBJ databases">
        <title>Whole genome shotgun sequence of Novosphingobium tardaugens NBRC 16725.</title>
        <authorList>
            <person name="Isaki S."/>
            <person name="Hosoyama A."/>
            <person name="Tsuchikane K."/>
            <person name="Katsumata H."/>
            <person name="Ando Y."/>
            <person name="Yamazaki S."/>
            <person name="Fujita N."/>
        </authorList>
    </citation>
    <scope>NUCLEOTIDE SEQUENCE [LARGE SCALE GENOMIC DNA]</scope>
    <source>
        <strain evidence="1 2">NBRC 16725</strain>
    </source>
</reference>
<dbReference type="eggNOG" id="COG2808">
    <property type="taxonomic scope" value="Bacteria"/>
</dbReference>
<dbReference type="Gene3D" id="2.30.110.10">
    <property type="entry name" value="Electron Transport, Fmn-binding Protein, Chain A"/>
    <property type="match status" value="1"/>
</dbReference>
<protein>
    <submittedName>
        <fullName evidence="1">Putative transcriptional regulator</fullName>
    </submittedName>
</protein>
<gene>
    <name evidence="1" type="ORF">NT2_05_03340</name>
</gene>
<dbReference type="KEGG" id="ntd:EGO55_12920"/>
<dbReference type="InterPro" id="IPR012349">
    <property type="entry name" value="Split_barrel_FMN-bd"/>
</dbReference>
<keyword evidence="2" id="KW-1185">Reference proteome</keyword>
<dbReference type="OrthoDB" id="9794948at2"/>